<dbReference type="SUPFAM" id="SSF82171">
    <property type="entry name" value="DPP6 N-terminal domain-like"/>
    <property type="match status" value="1"/>
</dbReference>
<dbReference type="AlphaFoldDB" id="A0A511ZNN0"/>
<gene>
    <name evidence="2" type="ORF">OSO01_37380</name>
</gene>
<reference evidence="2 3" key="1">
    <citation type="submission" date="2019-07" db="EMBL/GenBank/DDBJ databases">
        <title>Whole genome shotgun sequence of Oceanobacillus sojae NBRC 105379.</title>
        <authorList>
            <person name="Hosoyama A."/>
            <person name="Uohara A."/>
            <person name="Ohji S."/>
            <person name="Ichikawa N."/>
        </authorList>
    </citation>
    <scope>NUCLEOTIDE SEQUENCE [LARGE SCALE GENOMIC DNA]</scope>
    <source>
        <strain evidence="2 3">NBRC 105379</strain>
    </source>
</reference>
<dbReference type="InterPro" id="IPR011659">
    <property type="entry name" value="WD40"/>
</dbReference>
<organism evidence="2 3">
    <name type="scientific">Oceanobacillus sojae</name>
    <dbReference type="NCBI Taxonomy" id="582851"/>
    <lineage>
        <taxon>Bacteria</taxon>
        <taxon>Bacillati</taxon>
        <taxon>Bacillota</taxon>
        <taxon>Bacilli</taxon>
        <taxon>Bacillales</taxon>
        <taxon>Bacillaceae</taxon>
        <taxon>Oceanobacillus</taxon>
    </lineage>
</organism>
<accession>A0A511ZNN0</accession>
<dbReference type="RefSeq" id="WP_147211890.1">
    <property type="nucleotide sequence ID" value="NZ_BJYM01000017.1"/>
</dbReference>
<proteinExistence type="inferred from homology"/>
<dbReference type="InterPro" id="IPR011042">
    <property type="entry name" value="6-blade_b-propeller_TolB-like"/>
</dbReference>
<dbReference type="STRING" id="582851.GCA_900162665_01834"/>
<dbReference type="Pfam" id="PF07676">
    <property type="entry name" value="PD40"/>
    <property type="match status" value="3"/>
</dbReference>
<dbReference type="PANTHER" id="PTHR36842">
    <property type="entry name" value="PROTEIN TOLB HOMOLOG"/>
    <property type="match status" value="1"/>
</dbReference>
<evidence type="ECO:0000256" key="1">
    <source>
        <dbReference type="ARBA" id="ARBA00009820"/>
    </source>
</evidence>
<keyword evidence="3" id="KW-1185">Reference proteome</keyword>
<dbReference type="EMBL" id="BJYM01000017">
    <property type="protein sequence ID" value="GEN88999.1"/>
    <property type="molecule type" value="Genomic_DNA"/>
</dbReference>
<evidence type="ECO:0000313" key="3">
    <source>
        <dbReference type="Proteomes" id="UP000321558"/>
    </source>
</evidence>
<evidence type="ECO:0000313" key="2">
    <source>
        <dbReference type="EMBL" id="GEN88999.1"/>
    </source>
</evidence>
<comment type="caution">
    <text evidence="2">The sequence shown here is derived from an EMBL/GenBank/DDBJ whole genome shotgun (WGS) entry which is preliminary data.</text>
</comment>
<name>A0A511ZNN0_9BACI</name>
<dbReference type="OrthoDB" id="2386786at2"/>
<dbReference type="Gene3D" id="2.120.10.30">
    <property type="entry name" value="TolB, C-terminal domain"/>
    <property type="match status" value="1"/>
</dbReference>
<sequence length="336" mass="37258">MSLTIKNISFIAVIILLFLILWGTGYLAGGPEGYTGFGESADISPDDEEITFVYAHKGESAIYTAPVSGGNAELVTKADEGNYLLNPTFSPDGEKIAYVEQWETEEEHPLGKLMLLNRANGEVKELTDEEGLVTEAAFSPDGQSLYFLKAGVYTNYSPIASEQPHDFDIHRIDLNTEEIEQITDEAAYDMSDLDSTPDGEALMYRSYDGGDQLVFYNLEDGYETTVTPIGDFATGVPMIYSPVLSSDGNYIAFSDVARTSENGTYIYEGYRMDLESKQAEQITSFGEHVTKPVFFNHQDKLIVTVDKAFATSEPDYSYWVINADGEGRERIQIEIP</sequence>
<comment type="similarity">
    <text evidence="1">Belongs to the TolB family.</text>
</comment>
<evidence type="ECO:0008006" key="4">
    <source>
        <dbReference type="Google" id="ProtNLM"/>
    </source>
</evidence>
<dbReference type="PANTHER" id="PTHR36842:SF1">
    <property type="entry name" value="PROTEIN TOLB"/>
    <property type="match status" value="1"/>
</dbReference>
<protein>
    <recommendedName>
        <fullName evidence="4">Protein TolB</fullName>
    </recommendedName>
</protein>
<dbReference type="Proteomes" id="UP000321558">
    <property type="component" value="Unassembled WGS sequence"/>
</dbReference>